<name>A0AAV2FII9_9ROSI</name>
<dbReference type="Pfam" id="PF01494">
    <property type="entry name" value="FAD_binding_3"/>
    <property type="match status" value="1"/>
</dbReference>
<comment type="similarity">
    <text evidence="3">Belongs to the 3-hydroxybenzoate 6-hydroxylase family.</text>
</comment>
<dbReference type="PANTHER" id="PTHR45934">
    <property type="entry name" value="FAD/NAD(P)-BINDING OXIDOREDUCTASE FAMILY PROTEIN"/>
    <property type="match status" value="1"/>
</dbReference>
<dbReference type="AlphaFoldDB" id="A0AAV2FII9"/>
<keyword evidence="6" id="KW-1185">Reference proteome</keyword>
<keyword evidence="1" id="KW-0560">Oxidoreductase</keyword>
<evidence type="ECO:0000259" key="4">
    <source>
        <dbReference type="Pfam" id="PF01494"/>
    </source>
</evidence>
<protein>
    <recommendedName>
        <fullName evidence="4">FAD-binding domain-containing protein</fullName>
    </recommendedName>
</protein>
<sequence>MAAVLQEDVVIVGAGIAGLATSLALHRVGIKSLVLESASSLRATGFALSTWDNAWRALDALGLGEALRQQHQLLDGVVAYSTATGRSSAEIPFSGHEIRCVQRKLLLEAMDKALPDGTIRYSSNVVSVEDSDSESGCLFKLLHLSDGAVIKTKVLIGCDGVNSRVAKWLGFNEASFAGRTGVRGIATYPEGHDFSSKFRMFVGKGFRAGCIPCDDKTMYWFFTWTPTAQEKDLHDNPAKLKEFILTKLQNAPGVKEVVQKTEVDRILSSPLRFRRPWQILMGNISRGNACIAGDALHPMTPDLGQGGCSALEDGVILGRCLAEALKKDSAGLGSKEEYERIVAGLKKYAKERRWRSFDLITTSYLVGFVQQSEGKIGTFVRDHVLAKFLSGLLLKRAEFDCGKLISM</sequence>
<dbReference type="InterPro" id="IPR044560">
    <property type="entry name" value="MOase"/>
</dbReference>
<dbReference type="Proteomes" id="UP001497516">
    <property type="component" value="Chromosome 6"/>
</dbReference>
<dbReference type="InterPro" id="IPR036188">
    <property type="entry name" value="FAD/NAD-bd_sf"/>
</dbReference>
<keyword evidence="2" id="KW-0503">Monooxygenase</keyword>
<evidence type="ECO:0000256" key="1">
    <source>
        <dbReference type="ARBA" id="ARBA00023002"/>
    </source>
</evidence>
<accession>A0AAV2FII9</accession>
<dbReference type="GO" id="GO:0071949">
    <property type="term" value="F:FAD binding"/>
    <property type="evidence" value="ECO:0007669"/>
    <property type="project" value="InterPro"/>
</dbReference>
<evidence type="ECO:0000256" key="2">
    <source>
        <dbReference type="ARBA" id="ARBA00023033"/>
    </source>
</evidence>
<evidence type="ECO:0000313" key="5">
    <source>
        <dbReference type="EMBL" id="CAL1398043.1"/>
    </source>
</evidence>
<organism evidence="5 6">
    <name type="scientific">Linum trigynum</name>
    <dbReference type="NCBI Taxonomy" id="586398"/>
    <lineage>
        <taxon>Eukaryota</taxon>
        <taxon>Viridiplantae</taxon>
        <taxon>Streptophyta</taxon>
        <taxon>Embryophyta</taxon>
        <taxon>Tracheophyta</taxon>
        <taxon>Spermatophyta</taxon>
        <taxon>Magnoliopsida</taxon>
        <taxon>eudicotyledons</taxon>
        <taxon>Gunneridae</taxon>
        <taxon>Pentapetalae</taxon>
        <taxon>rosids</taxon>
        <taxon>fabids</taxon>
        <taxon>Malpighiales</taxon>
        <taxon>Linaceae</taxon>
        <taxon>Linum</taxon>
    </lineage>
</organism>
<proteinExistence type="inferred from homology"/>
<dbReference type="InterPro" id="IPR002938">
    <property type="entry name" value="FAD-bd"/>
</dbReference>
<reference evidence="5 6" key="1">
    <citation type="submission" date="2024-04" db="EMBL/GenBank/DDBJ databases">
        <authorList>
            <person name="Fracassetti M."/>
        </authorList>
    </citation>
    <scope>NUCLEOTIDE SEQUENCE [LARGE SCALE GENOMIC DNA]</scope>
</reference>
<dbReference type="GO" id="GO:0004497">
    <property type="term" value="F:monooxygenase activity"/>
    <property type="evidence" value="ECO:0007669"/>
    <property type="project" value="UniProtKB-KW"/>
</dbReference>
<evidence type="ECO:0000256" key="3">
    <source>
        <dbReference type="ARBA" id="ARBA00024018"/>
    </source>
</evidence>
<dbReference type="PRINTS" id="PR00420">
    <property type="entry name" value="RNGMNOXGNASE"/>
</dbReference>
<dbReference type="PANTHER" id="PTHR45934:SF20">
    <property type="entry name" value="MONOOXYGENASE 2-RELATED"/>
    <property type="match status" value="1"/>
</dbReference>
<gene>
    <name evidence="5" type="ORF">LTRI10_LOCUS38298</name>
</gene>
<dbReference type="Gene3D" id="3.50.50.60">
    <property type="entry name" value="FAD/NAD(P)-binding domain"/>
    <property type="match status" value="1"/>
</dbReference>
<dbReference type="EMBL" id="OZ034819">
    <property type="protein sequence ID" value="CAL1398043.1"/>
    <property type="molecule type" value="Genomic_DNA"/>
</dbReference>
<evidence type="ECO:0000313" key="6">
    <source>
        <dbReference type="Proteomes" id="UP001497516"/>
    </source>
</evidence>
<dbReference type="SUPFAM" id="SSF51905">
    <property type="entry name" value="FAD/NAD(P)-binding domain"/>
    <property type="match status" value="1"/>
</dbReference>
<feature type="domain" description="FAD-binding" evidence="4">
    <location>
        <begin position="8"/>
        <end position="327"/>
    </location>
</feature>